<accession>A0A0E9QH26</accession>
<protein>
    <submittedName>
        <fullName evidence="1">Uncharacterized protein</fullName>
    </submittedName>
</protein>
<organism evidence="1">
    <name type="scientific">Anguilla anguilla</name>
    <name type="common">European freshwater eel</name>
    <name type="synonym">Muraena anguilla</name>
    <dbReference type="NCBI Taxonomy" id="7936"/>
    <lineage>
        <taxon>Eukaryota</taxon>
        <taxon>Metazoa</taxon>
        <taxon>Chordata</taxon>
        <taxon>Craniata</taxon>
        <taxon>Vertebrata</taxon>
        <taxon>Euteleostomi</taxon>
        <taxon>Actinopterygii</taxon>
        <taxon>Neopterygii</taxon>
        <taxon>Teleostei</taxon>
        <taxon>Anguilliformes</taxon>
        <taxon>Anguillidae</taxon>
        <taxon>Anguilla</taxon>
    </lineage>
</organism>
<name>A0A0E9QH26_ANGAN</name>
<reference evidence="1" key="1">
    <citation type="submission" date="2014-11" db="EMBL/GenBank/DDBJ databases">
        <authorList>
            <person name="Amaro Gonzalez C."/>
        </authorList>
    </citation>
    <scope>NUCLEOTIDE SEQUENCE</scope>
</reference>
<reference evidence="1" key="2">
    <citation type="journal article" date="2015" name="Fish Shellfish Immunol.">
        <title>Early steps in the European eel (Anguilla anguilla)-Vibrio vulnificus interaction in the gills: Role of the RtxA13 toxin.</title>
        <authorList>
            <person name="Callol A."/>
            <person name="Pajuelo D."/>
            <person name="Ebbesson L."/>
            <person name="Teles M."/>
            <person name="MacKenzie S."/>
            <person name="Amaro C."/>
        </authorList>
    </citation>
    <scope>NUCLEOTIDE SEQUENCE</scope>
</reference>
<dbReference type="AlphaFoldDB" id="A0A0E9QH26"/>
<proteinExistence type="predicted"/>
<sequence length="38" mass="4545">MAQGVNGKPCIYSRVYILLMQRNVPVRIHMLGYKYRFK</sequence>
<evidence type="ECO:0000313" key="1">
    <source>
        <dbReference type="EMBL" id="JAH15650.1"/>
    </source>
</evidence>
<dbReference type="EMBL" id="GBXM01092927">
    <property type="protein sequence ID" value="JAH15650.1"/>
    <property type="molecule type" value="Transcribed_RNA"/>
</dbReference>